<dbReference type="SUPFAM" id="SSF53383">
    <property type="entry name" value="PLP-dependent transferases"/>
    <property type="match status" value="1"/>
</dbReference>
<evidence type="ECO:0000256" key="1">
    <source>
        <dbReference type="ARBA" id="ARBA00007970"/>
    </source>
</evidence>
<evidence type="ECO:0000256" key="4">
    <source>
        <dbReference type="ARBA" id="ARBA00022898"/>
    </source>
</evidence>
<evidence type="ECO:0000259" key="5">
    <source>
        <dbReference type="Pfam" id="PF00155"/>
    </source>
</evidence>
<keyword evidence="2 6" id="KW-0032">Aminotransferase</keyword>
<comment type="similarity">
    <text evidence="1">Belongs to the class-II pyridoxal-phosphate-dependent aminotransferase family. Histidinol-phosphate aminotransferase subfamily.</text>
</comment>
<dbReference type="InterPro" id="IPR015421">
    <property type="entry name" value="PyrdxlP-dep_Trfase_major"/>
</dbReference>
<organism evidence="6 7">
    <name type="scientific">Haliscomenobacter hydrossis (strain ATCC 27775 / DSM 1100 / LMG 10767 / O)</name>
    <dbReference type="NCBI Taxonomy" id="760192"/>
    <lineage>
        <taxon>Bacteria</taxon>
        <taxon>Pseudomonadati</taxon>
        <taxon>Bacteroidota</taxon>
        <taxon>Saprospiria</taxon>
        <taxon>Saprospirales</taxon>
        <taxon>Haliscomenobacteraceae</taxon>
        <taxon>Haliscomenobacter</taxon>
    </lineage>
</organism>
<dbReference type="Gene3D" id="3.90.1150.10">
    <property type="entry name" value="Aspartate Aminotransferase, domain 1"/>
    <property type="match status" value="1"/>
</dbReference>
<dbReference type="EC" id="2.6.1.9" evidence="6"/>
<dbReference type="Gene3D" id="3.40.640.10">
    <property type="entry name" value="Type I PLP-dependent aspartate aminotransferase-like (Major domain)"/>
    <property type="match status" value="1"/>
</dbReference>
<accession>F4KRX1</accession>
<evidence type="ECO:0000313" key="7">
    <source>
        <dbReference type="Proteomes" id="UP000008461"/>
    </source>
</evidence>
<dbReference type="EMBL" id="CP002691">
    <property type="protein sequence ID" value="AEE51058.1"/>
    <property type="molecule type" value="Genomic_DNA"/>
</dbReference>
<evidence type="ECO:0000256" key="3">
    <source>
        <dbReference type="ARBA" id="ARBA00022679"/>
    </source>
</evidence>
<evidence type="ECO:0000313" key="6">
    <source>
        <dbReference type="EMBL" id="AEE51058.1"/>
    </source>
</evidence>
<dbReference type="InterPro" id="IPR050106">
    <property type="entry name" value="HistidinolP_aminotransfase"/>
</dbReference>
<reference key="2">
    <citation type="submission" date="2011-04" db="EMBL/GenBank/DDBJ databases">
        <title>Complete sequence of chromosome of Haliscomenobacter hydrossis DSM 1100.</title>
        <authorList>
            <consortium name="US DOE Joint Genome Institute (JGI-PGF)"/>
            <person name="Lucas S."/>
            <person name="Han J."/>
            <person name="Lapidus A."/>
            <person name="Bruce D."/>
            <person name="Goodwin L."/>
            <person name="Pitluck S."/>
            <person name="Peters L."/>
            <person name="Kyrpides N."/>
            <person name="Mavromatis K."/>
            <person name="Ivanova N."/>
            <person name="Ovchinnikova G."/>
            <person name="Pagani I."/>
            <person name="Daligault H."/>
            <person name="Detter J.C."/>
            <person name="Han C."/>
            <person name="Land M."/>
            <person name="Hauser L."/>
            <person name="Markowitz V."/>
            <person name="Cheng J.-F."/>
            <person name="Hugenholtz P."/>
            <person name="Woyke T."/>
            <person name="Wu D."/>
            <person name="Verbarg S."/>
            <person name="Frueling A."/>
            <person name="Brambilla E."/>
            <person name="Klenk H.-P."/>
            <person name="Eisen J.A."/>
        </authorList>
    </citation>
    <scope>NUCLEOTIDE SEQUENCE</scope>
    <source>
        <strain>DSM 1100</strain>
    </source>
</reference>
<dbReference type="InterPro" id="IPR006311">
    <property type="entry name" value="TAT_signal"/>
</dbReference>
<dbReference type="Pfam" id="PF00155">
    <property type="entry name" value="Aminotran_1_2"/>
    <property type="match status" value="1"/>
</dbReference>
<dbReference type="PANTHER" id="PTHR43643:SF3">
    <property type="entry name" value="HISTIDINOL-PHOSPHATE AMINOTRANSFERASE"/>
    <property type="match status" value="1"/>
</dbReference>
<dbReference type="InterPro" id="IPR015424">
    <property type="entry name" value="PyrdxlP-dep_Trfase"/>
</dbReference>
<reference evidence="6 7" key="1">
    <citation type="journal article" date="2011" name="Stand. Genomic Sci.">
        <title>Complete genome sequence of Haliscomenobacter hydrossis type strain (O).</title>
        <authorList>
            <consortium name="US DOE Joint Genome Institute (JGI-PGF)"/>
            <person name="Daligault H."/>
            <person name="Lapidus A."/>
            <person name="Zeytun A."/>
            <person name="Nolan M."/>
            <person name="Lucas S."/>
            <person name="Del Rio T.G."/>
            <person name="Tice H."/>
            <person name="Cheng J.F."/>
            <person name="Tapia R."/>
            <person name="Han C."/>
            <person name="Goodwin L."/>
            <person name="Pitluck S."/>
            <person name="Liolios K."/>
            <person name="Pagani I."/>
            <person name="Ivanova N."/>
            <person name="Huntemann M."/>
            <person name="Mavromatis K."/>
            <person name="Mikhailova N."/>
            <person name="Pati A."/>
            <person name="Chen A."/>
            <person name="Palaniappan K."/>
            <person name="Land M."/>
            <person name="Hauser L."/>
            <person name="Brambilla E.M."/>
            <person name="Rohde M."/>
            <person name="Verbarg S."/>
            <person name="Goker M."/>
            <person name="Bristow J."/>
            <person name="Eisen J.A."/>
            <person name="Markowitz V."/>
            <person name="Hugenholtz P."/>
            <person name="Kyrpides N.C."/>
            <person name="Klenk H.P."/>
            <person name="Woyke T."/>
        </authorList>
    </citation>
    <scope>NUCLEOTIDE SEQUENCE [LARGE SCALE GENOMIC DNA]</scope>
    <source>
        <strain evidence="7">ATCC 27775 / DSM 1100 / LMG 10767 / O</strain>
    </source>
</reference>
<dbReference type="PROSITE" id="PS51318">
    <property type="entry name" value="TAT"/>
    <property type="match status" value="1"/>
</dbReference>
<dbReference type="InterPro" id="IPR015422">
    <property type="entry name" value="PyrdxlP-dep_Trfase_small"/>
</dbReference>
<keyword evidence="4" id="KW-0663">Pyridoxal phosphate</keyword>
<dbReference type="KEGG" id="hhy:Halhy_3197"/>
<keyword evidence="7" id="KW-1185">Reference proteome</keyword>
<name>F4KRX1_HALH1</name>
<protein>
    <submittedName>
        <fullName evidence="6">Histidinol-phosphate transaminase</fullName>
        <ecNumber evidence="6">2.6.1.9</ecNumber>
    </submittedName>
</protein>
<proteinExistence type="inferred from homology"/>
<keyword evidence="3 6" id="KW-0808">Transferase</keyword>
<feature type="domain" description="Aminotransferase class I/classII large" evidence="5">
    <location>
        <begin position="48"/>
        <end position="367"/>
    </location>
</feature>
<dbReference type="AlphaFoldDB" id="F4KRX1"/>
<sequence length="377" mass="41546">MSNLSRRQWLRTAGLASGALPLMSVAGKAASFEGFLASLNHLPPGIIAKLNSNENPYGPSEFVRKAITNAFDKACRYPFADTGAIVEKVAAKEGVSPDQVLLTVGSTEGLKITALALRLFEGEVIAPVPTFDALMFYTEAMGGYVNRVPVMDNAELSLDLDEMERRVTANTRLVFVCNPNNPTGSILPAARLRDFCETVSKRTVVFSDEAYFDYITEPGYPSMVELVKKNANVIVSRTFSKVYGMAGMRIGYLIARPDLIRRIKAVQVDQPNMLALHAANAALADQDFYRFSLQKNAEGKALLYQTLDSLKLHYVRSHANFVFFKTGKDIGGVIRDMRAQGIEVGRPFLPLSEWCRVSTGKMEELEVFKKGLLKVLG</sequence>
<dbReference type="PANTHER" id="PTHR43643">
    <property type="entry name" value="HISTIDINOL-PHOSPHATE AMINOTRANSFERASE 2"/>
    <property type="match status" value="1"/>
</dbReference>
<gene>
    <name evidence="6" type="ordered locus">Halhy_3197</name>
</gene>
<dbReference type="GO" id="GO:0030170">
    <property type="term" value="F:pyridoxal phosphate binding"/>
    <property type="evidence" value="ECO:0007669"/>
    <property type="project" value="InterPro"/>
</dbReference>
<dbReference type="HOGENOM" id="CLU_017584_3_3_10"/>
<dbReference type="Proteomes" id="UP000008461">
    <property type="component" value="Chromosome"/>
</dbReference>
<dbReference type="CDD" id="cd00609">
    <property type="entry name" value="AAT_like"/>
    <property type="match status" value="1"/>
</dbReference>
<dbReference type="STRING" id="760192.Halhy_3197"/>
<dbReference type="RefSeq" id="WP_013765599.1">
    <property type="nucleotide sequence ID" value="NC_015510.1"/>
</dbReference>
<dbReference type="InterPro" id="IPR004839">
    <property type="entry name" value="Aminotransferase_I/II_large"/>
</dbReference>
<dbReference type="OrthoDB" id="9813612at2"/>
<dbReference type="eggNOG" id="COG0079">
    <property type="taxonomic scope" value="Bacteria"/>
</dbReference>
<dbReference type="GO" id="GO:0004400">
    <property type="term" value="F:histidinol-phosphate transaminase activity"/>
    <property type="evidence" value="ECO:0007669"/>
    <property type="project" value="UniProtKB-EC"/>
</dbReference>
<evidence type="ECO:0000256" key="2">
    <source>
        <dbReference type="ARBA" id="ARBA00022576"/>
    </source>
</evidence>